<protein>
    <submittedName>
        <fullName evidence="1">Uncharacterized protein</fullName>
    </submittedName>
</protein>
<dbReference type="AlphaFoldDB" id="A0A917HVD3"/>
<evidence type="ECO:0000313" key="2">
    <source>
        <dbReference type="Proteomes" id="UP000660862"/>
    </source>
</evidence>
<dbReference type="EMBL" id="BMER01000003">
    <property type="protein sequence ID" value="GGG92750.1"/>
    <property type="molecule type" value="Genomic_DNA"/>
</dbReference>
<evidence type="ECO:0000313" key="1">
    <source>
        <dbReference type="EMBL" id="GGG92750.1"/>
    </source>
</evidence>
<dbReference type="Proteomes" id="UP000660862">
    <property type="component" value="Unassembled WGS sequence"/>
</dbReference>
<accession>A0A917HVD3</accession>
<keyword evidence="2" id="KW-1185">Reference proteome</keyword>
<organism evidence="1 2">
    <name type="scientific">Parapedobacter pyrenivorans</name>
    <dbReference type="NCBI Taxonomy" id="1305674"/>
    <lineage>
        <taxon>Bacteria</taxon>
        <taxon>Pseudomonadati</taxon>
        <taxon>Bacteroidota</taxon>
        <taxon>Sphingobacteriia</taxon>
        <taxon>Sphingobacteriales</taxon>
        <taxon>Sphingobacteriaceae</taxon>
        <taxon>Parapedobacter</taxon>
    </lineage>
</organism>
<reference evidence="1" key="1">
    <citation type="journal article" date="2014" name="Int. J. Syst. Evol. Microbiol.">
        <title>Complete genome sequence of Corynebacterium casei LMG S-19264T (=DSM 44701T), isolated from a smear-ripened cheese.</title>
        <authorList>
            <consortium name="US DOE Joint Genome Institute (JGI-PGF)"/>
            <person name="Walter F."/>
            <person name="Albersmeier A."/>
            <person name="Kalinowski J."/>
            <person name="Ruckert C."/>
        </authorList>
    </citation>
    <scope>NUCLEOTIDE SEQUENCE</scope>
    <source>
        <strain evidence="1">CGMCC 1.12195</strain>
    </source>
</reference>
<comment type="caution">
    <text evidence="1">The sequence shown here is derived from an EMBL/GenBank/DDBJ whole genome shotgun (WGS) entry which is preliminary data.</text>
</comment>
<name>A0A917HVD3_9SPHI</name>
<reference evidence="1" key="2">
    <citation type="submission" date="2020-09" db="EMBL/GenBank/DDBJ databases">
        <authorList>
            <person name="Sun Q."/>
            <person name="Zhou Y."/>
        </authorList>
    </citation>
    <scope>NUCLEOTIDE SEQUENCE</scope>
    <source>
        <strain evidence="1">CGMCC 1.12195</strain>
    </source>
</reference>
<proteinExistence type="predicted"/>
<sequence length="160" mass="19101">MYFLYKQLSNHIELLYLLMHRYSEWQISLTSPLYQCEVQGLSKIIHDDDMFGGTTMHFEALSKAEFMDLSVFMNNFFKFRSLRSWRETMQELIEAIFSDESFSQYQHDAHQVFQYLDKLGEAAFLAYELRGKAYMLEHHADRFGIKRKKLVDIEPTTTIQ</sequence>
<gene>
    <name evidence="1" type="ORF">GCM10007415_29460</name>
</gene>